<proteinExistence type="predicted"/>
<reference evidence="1 2" key="1">
    <citation type="journal article" date="2020" name="Cell">
        <title>Large-Scale Comparative Analyses of Tick Genomes Elucidate Their Genetic Diversity and Vector Capacities.</title>
        <authorList>
            <consortium name="Tick Genome and Microbiome Consortium (TIGMIC)"/>
            <person name="Jia N."/>
            <person name="Wang J."/>
            <person name="Shi W."/>
            <person name="Du L."/>
            <person name="Sun Y."/>
            <person name="Zhan W."/>
            <person name="Jiang J.F."/>
            <person name="Wang Q."/>
            <person name="Zhang B."/>
            <person name="Ji P."/>
            <person name="Bell-Sakyi L."/>
            <person name="Cui X.M."/>
            <person name="Yuan T.T."/>
            <person name="Jiang B.G."/>
            <person name="Yang W.F."/>
            <person name="Lam T.T."/>
            <person name="Chang Q.C."/>
            <person name="Ding S.J."/>
            <person name="Wang X.J."/>
            <person name="Zhu J.G."/>
            <person name="Ruan X.D."/>
            <person name="Zhao L."/>
            <person name="Wei J.T."/>
            <person name="Ye R.Z."/>
            <person name="Que T.C."/>
            <person name="Du C.H."/>
            <person name="Zhou Y.H."/>
            <person name="Cheng J.X."/>
            <person name="Dai P.F."/>
            <person name="Guo W.B."/>
            <person name="Han X.H."/>
            <person name="Huang E.J."/>
            <person name="Li L.F."/>
            <person name="Wei W."/>
            <person name="Gao Y.C."/>
            <person name="Liu J.Z."/>
            <person name="Shao H.Z."/>
            <person name="Wang X."/>
            <person name="Wang C.C."/>
            <person name="Yang T.C."/>
            <person name="Huo Q.B."/>
            <person name="Li W."/>
            <person name="Chen H.Y."/>
            <person name="Chen S.E."/>
            <person name="Zhou L.G."/>
            <person name="Ni X.B."/>
            <person name="Tian J.H."/>
            <person name="Sheng Y."/>
            <person name="Liu T."/>
            <person name="Pan Y.S."/>
            <person name="Xia L.Y."/>
            <person name="Li J."/>
            <person name="Zhao F."/>
            <person name="Cao W.C."/>
        </authorList>
    </citation>
    <scope>NUCLEOTIDE SEQUENCE [LARGE SCALE GENOMIC DNA]</scope>
    <source>
        <strain evidence="1">Iper-2018</strain>
    </source>
</reference>
<sequence>MTGGPATTTGIESADRSNSDRTGSASGGKATRTVRPGLLGDPGPRGSPGNPGGPSRRGFGSNRWQHGRANSDSATAAAATWPAGQSSSPELTLKDPHAASMLPDQHCDQTRRSRHYRTERTEVLRSCTAAVSSCPNLYGGSTDVRRPMTTDTESTESTEHGATE</sequence>
<gene>
    <name evidence="1" type="ORF">HPB47_002533</name>
</gene>
<name>A0AC60PLA5_IXOPE</name>
<accession>A0AC60PLA5</accession>
<comment type="caution">
    <text evidence="1">The sequence shown here is derived from an EMBL/GenBank/DDBJ whole genome shotgun (WGS) entry which is preliminary data.</text>
</comment>
<evidence type="ECO:0000313" key="2">
    <source>
        <dbReference type="Proteomes" id="UP000805193"/>
    </source>
</evidence>
<protein>
    <submittedName>
        <fullName evidence="1">Uncharacterized protein</fullName>
    </submittedName>
</protein>
<dbReference type="Proteomes" id="UP000805193">
    <property type="component" value="Unassembled WGS sequence"/>
</dbReference>
<organism evidence="1 2">
    <name type="scientific">Ixodes persulcatus</name>
    <name type="common">Taiga tick</name>
    <dbReference type="NCBI Taxonomy" id="34615"/>
    <lineage>
        <taxon>Eukaryota</taxon>
        <taxon>Metazoa</taxon>
        <taxon>Ecdysozoa</taxon>
        <taxon>Arthropoda</taxon>
        <taxon>Chelicerata</taxon>
        <taxon>Arachnida</taxon>
        <taxon>Acari</taxon>
        <taxon>Parasitiformes</taxon>
        <taxon>Ixodida</taxon>
        <taxon>Ixodoidea</taxon>
        <taxon>Ixodidae</taxon>
        <taxon>Ixodinae</taxon>
        <taxon>Ixodes</taxon>
    </lineage>
</organism>
<keyword evidence="2" id="KW-1185">Reference proteome</keyword>
<dbReference type="EMBL" id="JABSTQ010010346">
    <property type="protein sequence ID" value="KAG0421571.1"/>
    <property type="molecule type" value="Genomic_DNA"/>
</dbReference>
<evidence type="ECO:0000313" key="1">
    <source>
        <dbReference type="EMBL" id="KAG0421571.1"/>
    </source>
</evidence>